<feature type="domain" description="Right handed beta helix" evidence="2">
    <location>
        <begin position="155"/>
        <end position="324"/>
    </location>
</feature>
<organism evidence="3 4">
    <name type="scientific">Actinomycetospora aeridis</name>
    <dbReference type="NCBI Taxonomy" id="3129231"/>
    <lineage>
        <taxon>Bacteria</taxon>
        <taxon>Bacillati</taxon>
        <taxon>Actinomycetota</taxon>
        <taxon>Actinomycetes</taxon>
        <taxon>Pseudonocardiales</taxon>
        <taxon>Pseudonocardiaceae</taxon>
        <taxon>Actinomycetospora</taxon>
    </lineage>
</organism>
<dbReference type="SUPFAM" id="SSF51126">
    <property type="entry name" value="Pectin lyase-like"/>
    <property type="match status" value="1"/>
</dbReference>
<dbReference type="EMBL" id="JBBEGL010000004">
    <property type="protein sequence ID" value="MEJ2887909.1"/>
    <property type="molecule type" value="Genomic_DNA"/>
</dbReference>
<accession>A0ABU8N7J0</accession>
<feature type="signal peptide" evidence="1">
    <location>
        <begin position="1"/>
        <end position="25"/>
    </location>
</feature>
<dbReference type="Gene3D" id="2.160.20.10">
    <property type="entry name" value="Single-stranded right-handed beta-helix, Pectin lyase-like"/>
    <property type="match status" value="1"/>
</dbReference>
<name>A0ABU8N7J0_9PSEU</name>
<keyword evidence="4" id="KW-1185">Reference proteome</keyword>
<dbReference type="Pfam" id="PF13229">
    <property type="entry name" value="Beta_helix"/>
    <property type="match status" value="1"/>
</dbReference>
<reference evidence="3 4" key="1">
    <citation type="submission" date="2024-03" db="EMBL/GenBank/DDBJ databases">
        <title>Actinomycetospora sp. OC33-EN06, a novel actinomycete isolated from wild orchid (Aerides multiflora).</title>
        <authorList>
            <person name="Suriyachadkun C."/>
        </authorList>
    </citation>
    <scope>NUCLEOTIDE SEQUENCE [LARGE SCALE GENOMIC DNA]</scope>
    <source>
        <strain evidence="3 4">OC33-EN06</strain>
    </source>
</reference>
<evidence type="ECO:0000313" key="4">
    <source>
        <dbReference type="Proteomes" id="UP001370100"/>
    </source>
</evidence>
<evidence type="ECO:0000256" key="1">
    <source>
        <dbReference type="SAM" id="SignalP"/>
    </source>
</evidence>
<evidence type="ECO:0000313" key="3">
    <source>
        <dbReference type="EMBL" id="MEJ2887909.1"/>
    </source>
</evidence>
<dbReference type="SMART" id="SM00710">
    <property type="entry name" value="PbH1"/>
    <property type="match status" value="7"/>
</dbReference>
<evidence type="ECO:0000259" key="2">
    <source>
        <dbReference type="Pfam" id="PF13229"/>
    </source>
</evidence>
<dbReference type="InterPro" id="IPR011050">
    <property type="entry name" value="Pectin_lyase_fold/virulence"/>
</dbReference>
<keyword evidence="1" id="KW-0732">Signal</keyword>
<gene>
    <name evidence="3" type="ORF">WCD41_15725</name>
</gene>
<dbReference type="InterPro" id="IPR006626">
    <property type="entry name" value="PbH1"/>
</dbReference>
<comment type="caution">
    <text evidence="3">The sequence shown here is derived from an EMBL/GenBank/DDBJ whole genome shotgun (WGS) entry which is preliminary data.</text>
</comment>
<protein>
    <submittedName>
        <fullName evidence="3">Right-handed parallel beta-helix repeat-containing protein</fullName>
    </submittedName>
</protein>
<proteinExistence type="predicted"/>
<dbReference type="RefSeq" id="WP_337714399.1">
    <property type="nucleotide sequence ID" value="NZ_JBBEGL010000004.1"/>
</dbReference>
<dbReference type="InterPro" id="IPR039448">
    <property type="entry name" value="Beta_helix"/>
</dbReference>
<feature type="chain" id="PRO_5047535536" evidence="1">
    <location>
        <begin position="26"/>
        <end position="386"/>
    </location>
</feature>
<dbReference type="InterPro" id="IPR012334">
    <property type="entry name" value="Pectin_lyas_fold"/>
</dbReference>
<sequence>MTAWARRRPAAIAAAVVTAVVTAVALGGCASGTSAGPPADAASVVVRCANAVGDAASINEAIARSPEGAEIVLSGTCALSETITLRGDRAYRGESRTGTVLRQSDGADLPALLASDSWVDDDRGTGPPFTVRDMTLDGNRAGNTGSATDGLVIRSWKTSVEGLDVEAFGGSGIRVTDRSADGNALDSTQVNGRIVGNVITGSGRHGVQVDDSGNGVTDWQLADNWIADSGLDGVHVDNSAGWMINRNHVYGVGNNAIWADRLYGTTISDNYVEGFGEIGTGIWYGIGLQVNGGAASTVANNRVFALEGEREGSTYRYIGVARVNYGVGVLAVSGNTVRGIPGARGVGLYYSAGEGGGLDLTSVGNAVTDLAAPRILERNVTMSPGF</sequence>
<dbReference type="PROSITE" id="PS51257">
    <property type="entry name" value="PROKAR_LIPOPROTEIN"/>
    <property type="match status" value="1"/>
</dbReference>
<dbReference type="Proteomes" id="UP001370100">
    <property type="component" value="Unassembled WGS sequence"/>
</dbReference>